<dbReference type="eggNOG" id="COG0745">
    <property type="taxonomic scope" value="Bacteria"/>
</dbReference>
<dbReference type="InterPro" id="IPR011006">
    <property type="entry name" value="CheY-like_superfamily"/>
</dbReference>
<dbReference type="PROSITE" id="PS50110">
    <property type="entry name" value="RESPONSE_REGULATORY"/>
    <property type="match status" value="1"/>
</dbReference>
<dbReference type="Proteomes" id="UP000030528">
    <property type="component" value="Unassembled WGS sequence"/>
</dbReference>
<comment type="caution">
    <text evidence="4">The sequence shown here is derived from an EMBL/GenBank/DDBJ whole genome shotgun (WGS) entry which is preliminary data.</text>
</comment>
<dbReference type="SMART" id="SM00448">
    <property type="entry name" value="REC"/>
    <property type="match status" value="1"/>
</dbReference>
<feature type="domain" description="Response regulatory" evidence="3">
    <location>
        <begin position="4"/>
        <end position="118"/>
    </location>
</feature>
<keyword evidence="1 2" id="KW-0597">Phosphoprotein</keyword>
<name>A0A0A5GPF1_9BACI</name>
<dbReference type="STRING" id="1385510.GCA_000425205_00214"/>
<dbReference type="OrthoDB" id="9808843at2"/>
<gene>
    <name evidence="4" type="ORF">N781_01325</name>
</gene>
<keyword evidence="5" id="KW-1185">Reference proteome</keyword>
<evidence type="ECO:0000256" key="2">
    <source>
        <dbReference type="PROSITE-ProRule" id="PRU00169"/>
    </source>
</evidence>
<reference evidence="4 5" key="1">
    <citation type="submission" date="2013-08" db="EMBL/GenBank/DDBJ databases">
        <authorList>
            <person name="Huang J."/>
            <person name="Wang G."/>
        </authorList>
    </citation>
    <scope>NUCLEOTIDE SEQUENCE [LARGE SCALE GENOMIC DNA]</scope>
    <source>
        <strain evidence="4 5">JSM 076056</strain>
    </source>
</reference>
<dbReference type="InterPro" id="IPR050595">
    <property type="entry name" value="Bact_response_regulator"/>
</dbReference>
<feature type="modified residue" description="4-aspartylphosphate" evidence="2">
    <location>
        <position position="53"/>
    </location>
</feature>
<evidence type="ECO:0000313" key="5">
    <source>
        <dbReference type="Proteomes" id="UP000030528"/>
    </source>
</evidence>
<organism evidence="4 5">
    <name type="scientific">Pontibacillus halophilus JSM 076056 = DSM 19796</name>
    <dbReference type="NCBI Taxonomy" id="1385510"/>
    <lineage>
        <taxon>Bacteria</taxon>
        <taxon>Bacillati</taxon>
        <taxon>Bacillota</taxon>
        <taxon>Bacilli</taxon>
        <taxon>Bacillales</taxon>
        <taxon>Bacillaceae</taxon>
        <taxon>Pontibacillus</taxon>
    </lineage>
</organism>
<evidence type="ECO:0000256" key="1">
    <source>
        <dbReference type="ARBA" id="ARBA00022553"/>
    </source>
</evidence>
<protein>
    <submittedName>
        <fullName evidence="4">Stage 0 sporulation protein F</fullName>
    </submittedName>
</protein>
<dbReference type="PANTHER" id="PTHR44591:SF3">
    <property type="entry name" value="RESPONSE REGULATORY DOMAIN-CONTAINING PROTEIN"/>
    <property type="match status" value="1"/>
</dbReference>
<proteinExistence type="predicted"/>
<dbReference type="GO" id="GO:0000160">
    <property type="term" value="P:phosphorelay signal transduction system"/>
    <property type="evidence" value="ECO:0007669"/>
    <property type="project" value="InterPro"/>
</dbReference>
<dbReference type="AlphaFoldDB" id="A0A0A5GPF1"/>
<dbReference type="SUPFAM" id="SSF52172">
    <property type="entry name" value="CheY-like"/>
    <property type="match status" value="1"/>
</dbReference>
<accession>A0A0A5GPF1</accession>
<sequence length="119" mass="13549">MSKTILVVDDQPGIRILLEEVIRNEGYHVTLAENGIEAMEEFKQHHPSLVILDMKLPGKDGPTVAREMEQLSPSTPIVFISGLAEEEWEEVRTIESVRTILAKPFDIYEIKDILKEYSV</sequence>
<dbReference type="Pfam" id="PF00072">
    <property type="entry name" value="Response_reg"/>
    <property type="match status" value="1"/>
</dbReference>
<evidence type="ECO:0000313" key="4">
    <source>
        <dbReference type="EMBL" id="KGX93864.1"/>
    </source>
</evidence>
<dbReference type="EMBL" id="AVPE01000001">
    <property type="protein sequence ID" value="KGX93864.1"/>
    <property type="molecule type" value="Genomic_DNA"/>
</dbReference>
<dbReference type="InterPro" id="IPR001789">
    <property type="entry name" value="Sig_transdc_resp-reg_receiver"/>
</dbReference>
<evidence type="ECO:0000259" key="3">
    <source>
        <dbReference type="PROSITE" id="PS50110"/>
    </source>
</evidence>
<dbReference type="Gene3D" id="3.40.50.2300">
    <property type="match status" value="1"/>
</dbReference>
<dbReference type="PANTHER" id="PTHR44591">
    <property type="entry name" value="STRESS RESPONSE REGULATOR PROTEIN 1"/>
    <property type="match status" value="1"/>
</dbReference>
<dbReference type="RefSeq" id="WP_026799035.1">
    <property type="nucleotide sequence ID" value="NZ_AULI01000001.1"/>
</dbReference>